<evidence type="ECO:0008006" key="11">
    <source>
        <dbReference type="Google" id="ProtNLM"/>
    </source>
</evidence>
<dbReference type="CDD" id="cd00801">
    <property type="entry name" value="INT_P4_C"/>
    <property type="match status" value="1"/>
</dbReference>
<evidence type="ECO:0000259" key="8">
    <source>
        <dbReference type="PROSITE" id="PS51900"/>
    </source>
</evidence>
<comment type="caution">
    <text evidence="9">The sequence shown here is derived from an EMBL/GenBank/DDBJ whole genome shotgun (WGS) entry which is preliminary data.</text>
</comment>
<dbReference type="InterPro" id="IPR010998">
    <property type="entry name" value="Integrase_recombinase_N"/>
</dbReference>
<protein>
    <recommendedName>
        <fullName evidence="11">Tyr recombinase domain-containing protein</fullName>
    </recommendedName>
</protein>
<dbReference type="Pfam" id="PF00589">
    <property type="entry name" value="Phage_integrase"/>
    <property type="match status" value="1"/>
</dbReference>
<feature type="domain" description="Core-binding (CB)" evidence="8">
    <location>
        <begin position="115"/>
        <end position="196"/>
    </location>
</feature>
<proteinExistence type="inferred from homology"/>
<keyword evidence="10" id="KW-1185">Reference proteome</keyword>
<dbReference type="InterPro" id="IPR044068">
    <property type="entry name" value="CB"/>
</dbReference>
<dbReference type="InterPro" id="IPR011010">
    <property type="entry name" value="DNA_brk_join_enz"/>
</dbReference>
<comment type="similarity">
    <text evidence="1">Belongs to the 'phage' integrase family.</text>
</comment>
<dbReference type="HOGENOM" id="CLU_027562_0_0_4"/>
<dbReference type="GO" id="GO:0006310">
    <property type="term" value="P:DNA recombination"/>
    <property type="evidence" value="ECO:0007669"/>
    <property type="project" value="UniProtKB-KW"/>
</dbReference>
<feature type="domain" description="Tyr recombinase" evidence="7">
    <location>
        <begin position="219"/>
        <end position="397"/>
    </location>
</feature>
<dbReference type="InterPro" id="IPR038488">
    <property type="entry name" value="Integrase_DNA-bd_sf"/>
</dbReference>
<evidence type="ECO:0000259" key="7">
    <source>
        <dbReference type="PROSITE" id="PS51898"/>
    </source>
</evidence>
<evidence type="ECO:0000256" key="3">
    <source>
        <dbReference type="ARBA" id="ARBA00023125"/>
    </source>
</evidence>
<accession>V7IF06</accession>
<keyword evidence="4" id="KW-0233">DNA recombination</keyword>
<dbReference type="GO" id="GO:0015074">
    <property type="term" value="P:DNA integration"/>
    <property type="evidence" value="ECO:0007669"/>
    <property type="project" value="UniProtKB-KW"/>
</dbReference>
<dbReference type="PANTHER" id="PTHR30629">
    <property type="entry name" value="PROPHAGE INTEGRASE"/>
    <property type="match status" value="1"/>
</dbReference>
<dbReference type="InterPro" id="IPR002104">
    <property type="entry name" value="Integrase_catalytic"/>
</dbReference>
<evidence type="ECO:0000313" key="9">
    <source>
        <dbReference type="EMBL" id="ETA83924.1"/>
    </source>
</evidence>
<dbReference type="PANTHER" id="PTHR30629:SF2">
    <property type="entry name" value="PROPHAGE INTEGRASE INTS-RELATED"/>
    <property type="match status" value="1"/>
</dbReference>
<dbReference type="GO" id="GO:0003677">
    <property type="term" value="F:DNA binding"/>
    <property type="evidence" value="ECO:0007669"/>
    <property type="project" value="UniProtKB-UniRule"/>
</dbReference>
<keyword evidence="3 5" id="KW-0238">DNA-binding</keyword>
<dbReference type="Gene3D" id="1.10.443.10">
    <property type="entry name" value="Intergrase catalytic core"/>
    <property type="match status" value="1"/>
</dbReference>
<evidence type="ECO:0000313" key="10">
    <source>
        <dbReference type="Proteomes" id="UP000018554"/>
    </source>
</evidence>
<dbReference type="InterPro" id="IPR050808">
    <property type="entry name" value="Phage_Integrase"/>
</dbReference>
<gene>
    <name evidence="9" type="ORF">HMPREF1177_01126</name>
</gene>
<dbReference type="SUPFAM" id="SSF56349">
    <property type="entry name" value="DNA breaking-rejoining enzymes"/>
    <property type="match status" value="1"/>
</dbReference>
<dbReference type="InterPro" id="IPR013762">
    <property type="entry name" value="Integrase-like_cat_sf"/>
</dbReference>
<name>V7IF06_EIKCO</name>
<evidence type="ECO:0000256" key="6">
    <source>
        <dbReference type="SAM" id="MobiDB-lite"/>
    </source>
</evidence>
<dbReference type="PROSITE" id="PS51898">
    <property type="entry name" value="TYR_RECOMBINASE"/>
    <property type="match status" value="1"/>
</dbReference>
<dbReference type="Gene3D" id="1.10.150.130">
    <property type="match status" value="1"/>
</dbReference>
<evidence type="ECO:0000256" key="2">
    <source>
        <dbReference type="ARBA" id="ARBA00022908"/>
    </source>
</evidence>
<reference evidence="9 10" key="1">
    <citation type="submission" date="2013-11" db="EMBL/GenBank/DDBJ databases">
        <title>The Genome Sequence of Eikenella corrodens CC92I.</title>
        <authorList>
            <consortium name="The Broad Institute Genomics Platform"/>
            <person name="Earl A."/>
            <person name="Allen-Vercoe E."/>
            <person name="Daigneault M."/>
            <person name="Young S.K."/>
            <person name="Zeng Q."/>
            <person name="Gargeya S."/>
            <person name="Fitzgerald M."/>
            <person name="Abouelleil A."/>
            <person name="Alvarado L."/>
            <person name="Chapman S.B."/>
            <person name="Gainer-Dewar J."/>
            <person name="Goldberg J."/>
            <person name="Griggs A."/>
            <person name="Gujja S."/>
            <person name="Hansen M."/>
            <person name="Howarth C."/>
            <person name="Imamovic A."/>
            <person name="Ireland A."/>
            <person name="Larimer J."/>
            <person name="McCowan C."/>
            <person name="Murphy C."/>
            <person name="Pearson M."/>
            <person name="Poon T.W."/>
            <person name="Priest M."/>
            <person name="Roberts A."/>
            <person name="Saif S."/>
            <person name="Shea T."/>
            <person name="Sykes S."/>
            <person name="Wortman J."/>
            <person name="Nusbaum C."/>
            <person name="Birren B."/>
        </authorList>
    </citation>
    <scope>NUCLEOTIDE SEQUENCE [LARGE SCALE GENOMIC DNA]</scope>
    <source>
        <strain evidence="9 10">CC92I</strain>
    </source>
</reference>
<evidence type="ECO:0000256" key="4">
    <source>
        <dbReference type="ARBA" id="ARBA00023172"/>
    </source>
</evidence>
<dbReference type="AlphaFoldDB" id="V7IF06"/>
<evidence type="ECO:0000256" key="1">
    <source>
        <dbReference type="ARBA" id="ARBA00008857"/>
    </source>
</evidence>
<dbReference type="PATRIC" id="fig|1073362.3.peg.1279"/>
<evidence type="ECO:0000256" key="5">
    <source>
        <dbReference type="PROSITE-ProRule" id="PRU01248"/>
    </source>
</evidence>
<feature type="region of interest" description="Disordered" evidence="6">
    <location>
        <begin position="88"/>
        <end position="108"/>
    </location>
</feature>
<dbReference type="InterPro" id="IPR053876">
    <property type="entry name" value="Phage_int_M"/>
</dbReference>
<dbReference type="EMBL" id="AZGQ01000004">
    <property type="protein sequence ID" value="ETA83924.1"/>
    <property type="molecule type" value="Genomic_DNA"/>
</dbReference>
<dbReference type="InterPro" id="IPR025166">
    <property type="entry name" value="Integrase_DNA_bind_dom"/>
</dbReference>
<dbReference type="Proteomes" id="UP000018554">
    <property type="component" value="Unassembled WGS sequence"/>
</dbReference>
<keyword evidence="2" id="KW-0229">DNA integration</keyword>
<dbReference type="Gene3D" id="3.30.160.390">
    <property type="entry name" value="Integrase, DNA-binding domain"/>
    <property type="match status" value="1"/>
</dbReference>
<dbReference type="PROSITE" id="PS51900">
    <property type="entry name" value="CB"/>
    <property type="match status" value="1"/>
</dbReference>
<dbReference type="Pfam" id="PF13356">
    <property type="entry name" value="Arm-DNA-bind_3"/>
    <property type="match status" value="1"/>
</dbReference>
<organism evidence="9 10">
    <name type="scientific">Eikenella corrodens CC92I</name>
    <dbReference type="NCBI Taxonomy" id="1073362"/>
    <lineage>
        <taxon>Bacteria</taxon>
        <taxon>Pseudomonadati</taxon>
        <taxon>Pseudomonadota</taxon>
        <taxon>Betaproteobacteria</taxon>
        <taxon>Neisseriales</taxon>
        <taxon>Neisseriaceae</taxon>
        <taxon>Eikenella</taxon>
    </lineage>
</organism>
<sequence length="420" mass="47571">MIGGIQKYPKKYTPRMPLNDRQIKNAKPTGTGKKAKLFDGGGLYLEITPAGGKIFRLKYRIDGKEKTLTIGKYPAVSLSEARQAAENARRLLSDGQDPAAAKQQEKQERKAAALNTFEALARRWHADNLHRWQPVHAERILADMQKDVFPHIGQIPLAEVSVSDVKNVIAAIVARGANVTAEKVRQWIGAVYTYAAMLEITDRNPAVPLRGHFEKKATRHMPALPREELAEFYRRLILADIEPANKIALLLTMLVFVRNTELRGGQWVEVDFSAAQWIIPAERMKMKRSHTVPLSDWALELLQELHDLTGNTPYLFPSRTKTTGFISDATLTRIIERLGYKGIATPHGFRSLASSILNEQGYNPDAIERQLAHEESNRIRAAYNRAEYLAERREMMQWYSDYLRERYRQAQSLIATAGAT</sequence>
<dbReference type="Pfam" id="PF22022">
    <property type="entry name" value="Phage_int_M"/>
    <property type="match status" value="1"/>
</dbReference>